<accession>A0AAV8YTM6</accession>
<reference evidence="1" key="1">
    <citation type="journal article" date="2023" name="Insect Mol. Biol.">
        <title>Genome sequencing provides insights into the evolution of gene families encoding plant cell wall-degrading enzymes in longhorned beetles.</title>
        <authorList>
            <person name="Shin N.R."/>
            <person name="Okamura Y."/>
            <person name="Kirsch R."/>
            <person name="Pauchet Y."/>
        </authorList>
    </citation>
    <scope>NUCLEOTIDE SEQUENCE</scope>
    <source>
        <strain evidence="1">AMC_N1</strain>
    </source>
</reference>
<dbReference type="Proteomes" id="UP001162162">
    <property type="component" value="Unassembled WGS sequence"/>
</dbReference>
<evidence type="ECO:0000313" key="1">
    <source>
        <dbReference type="EMBL" id="KAJ8954827.1"/>
    </source>
</evidence>
<sequence>MGGNQSATHKGARRRANVCGYYNTIERIGGHGQIGMRIGVMQSGAIVYLLTKQDLICFTPMAEYRNY</sequence>
<keyword evidence="2" id="KW-1185">Reference proteome</keyword>
<comment type="caution">
    <text evidence="1">The sequence shown here is derived from an EMBL/GenBank/DDBJ whole genome shotgun (WGS) entry which is preliminary data.</text>
</comment>
<dbReference type="AlphaFoldDB" id="A0AAV8YTM6"/>
<protein>
    <submittedName>
        <fullName evidence="1">Uncharacterized protein</fullName>
    </submittedName>
</protein>
<organism evidence="1 2">
    <name type="scientific">Aromia moschata</name>
    <dbReference type="NCBI Taxonomy" id="1265417"/>
    <lineage>
        <taxon>Eukaryota</taxon>
        <taxon>Metazoa</taxon>
        <taxon>Ecdysozoa</taxon>
        <taxon>Arthropoda</taxon>
        <taxon>Hexapoda</taxon>
        <taxon>Insecta</taxon>
        <taxon>Pterygota</taxon>
        <taxon>Neoptera</taxon>
        <taxon>Endopterygota</taxon>
        <taxon>Coleoptera</taxon>
        <taxon>Polyphaga</taxon>
        <taxon>Cucujiformia</taxon>
        <taxon>Chrysomeloidea</taxon>
        <taxon>Cerambycidae</taxon>
        <taxon>Cerambycinae</taxon>
        <taxon>Callichromatini</taxon>
        <taxon>Aromia</taxon>
    </lineage>
</organism>
<gene>
    <name evidence="1" type="ORF">NQ318_023384</name>
</gene>
<dbReference type="EMBL" id="JAPWTK010000043">
    <property type="protein sequence ID" value="KAJ8954827.1"/>
    <property type="molecule type" value="Genomic_DNA"/>
</dbReference>
<proteinExistence type="predicted"/>
<name>A0AAV8YTM6_9CUCU</name>
<evidence type="ECO:0000313" key="2">
    <source>
        <dbReference type="Proteomes" id="UP001162162"/>
    </source>
</evidence>